<feature type="compositionally biased region" description="Basic and acidic residues" evidence="1">
    <location>
        <begin position="1"/>
        <end position="18"/>
    </location>
</feature>
<reference evidence="2" key="1">
    <citation type="submission" date="2020-11" db="EMBL/GenBank/DDBJ databases">
        <authorList>
            <person name="Whitehead M."/>
        </authorList>
    </citation>
    <scope>NUCLEOTIDE SEQUENCE</scope>
    <source>
        <strain evidence="2">EGII</strain>
    </source>
</reference>
<proteinExistence type="predicted"/>
<evidence type="ECO:0000313" key="2">
    <source>
        <dbReference type="EMBL" id="CAD7000691.1"/>
    </source>
</evidence>
<dbReference type="EMBL" id="CAJHJT010000012">
    <property type="protein sequence ID" value="CAD7000691.1"/>
    <property type="molecule type" value="Genomic_DNA"/>
</dbReference>
<evidence type="ECO:0000313" key="3">
    <source>
        <dbReference type="Proteomes" id="UP000606786"/>
    </source>
</evidence>
<keyword evidence="3" id="KW-1185">Reference proteome</keyword>
<feature type="region of interest" description="Disordered" evidence="1">
    <location>
        <begin position="1"/>
        <end position="29"/>
    </location>
</feature>
<evidence type="ECO:0000256" key="1">
    <source>
        <dbReference type="SAM" id="MobiDB-lite"/>
    </source>
</evidence>
<name>A0A811UPN5_CERCA</name>
<organism evidence="2 3">
    <name type="scientific">Ceratitis capitata</name>
    <name type="common">Mediterranean fruit fly</name>
    <name type="synonym">Tephritis capitata</name>
    <dbReference type="NCBI Taxonomy" id="7213"/>
    <lineage>
        <taxon>Eukaryota</taxon>
        <taxon>Metazoa</taxon>
        <taxon>Ecdysozoa</taxon>
        <taxon>Arthropoda</taxon>
        <taxon>Hexapoda</taxon>
        <taxon>Insecta</taxon>
        <taxon>Pterygota</taxon>
        <taxon>Neoptera</taxon>
        <taxon>Endopterygota</taxon>
        <taxon>Diptera</taxon>
        <taxon>Brachycera</taxon>
        <taxon>Muscomorpha</taxon>
        <taxon>Tephritoidea</taxon>
        <taxon>Tephritidae</taxon>
        <taxon>Ceratitis</taxon>
        <taxon>Ceratitis</taxon>
    </lineage>
</organism>
<dbReference type="AlphaFoldDB" id="A0A811UPN5"/>
<sequence>MCGSKDREELFVSRNVRESKRRPKSTGQTTKVMLKYGHELQFSIRCYKSKKNLVKK</sequence>
<protein>
    <submittedName>
        <fullName evidence="2">(Mediterranean fruit fly) hypothetical protein</fullName>
    </submittedName>
</protein>
<feature type="non-terminal residue" evidence="2">
    <location>
        <position position="56"/>
    </location>
</feature>
<dbReference type="Proteomes" id="UP000606786">
    <property type="component" value="Unassembled WGS sequence"/>
</dbReference>
<accession>A0A811UPN5</accession>
<gene>
    <name evidence="2" type="ORF">CCAP1982_LOCUS9165</name>
</gene>
<comment type="caution">
    <text evidence="2">The sequence shown here is derived from an EMBL/GenBank/DDBJ whole genome shotgun (WGS) entry which is preliminary data.</text>
</comment>